<feature type="repeat" description="PPR" evidence="3">
    <location>
        <begin position="113"/>
        <end position="147"/>
    </location>
</feature>
<feature type="repeat" description="PPR" evidence="3">
    <location>
        <begin position="350"/>
        <end position="384"/>
    </location>
</feature>
<gene>
    <name evidence="5" type="ORF">PanWU01x14_057530</name>
</gene>
<dbReference type="Pfam" id="PF13812">
    <property type="entry name" value="PPR_3"/>
    <property type="match status" value="1"/>
</dbReference>
<dbReference type="EMBL" id="JXTB01000033">
    <property type="protein sequence ID" value="PON73571.1"/>
    <property type="molecule type" value="Genomic_DNA"/>
</dbReference>
<evidence type="ECO:0000256" key="2">
    <source>
        <dbReference type="ARBA" id="ARBA00022737"/>
    </source>
</evidence>
<dbReference type="NCBIfam" id="TIGR00756">
    <property type="entry name" value="PPR"/>
    <property type="match status" value="6"/>
</dbReference>
<dbReference type="InterPro" id="IPR011990">
    <property type="entry name" value="TPR-like_helical_dom_sf"/>
</dbReference>
<dbReference type="GO" id="GO:0008270">
    <property type="term" value="F:zinc ion binding"/>
    <property type="evidence" value="ECO:0007669"/>
    <property type="project" value="InterPro"/>
</dbReference>
<dbReference type="InterPro" id="IPR002885">
    <property type="entry name" value="PPR_rpt"/>
</dbReference>
<dbReference type="Pfam" id="PF13041">
    <property type="entry name" value="PPR_2"/>
    <property type="match status" value="2"/>
</dbReference>
<feature type="repeat" description="PPR" evidence="3">
    <location>
        <begin position="486"/>
        <end position="520"/>
    </location>
</feature>
<proteinExistence type="inferred from homology"/>
<organism evidence="5 6">
    <name type="scientific">Parasponia andersonii</name>
    <name type="common">Sponia andersonii</name>
    <dbReference type="NCBI Taxonomy" id="3476"/>
    <lineage>
        <taxon>Eukaryota</taxon>
        <taxon>Viridiplantae</taxon>
        <taxon>Streptophyta</taxon>
        <taxon>Embryophyta</taxon>
        <taxon>Tracheophyta</taxon>
        <taxon>Spermatophyta</taxon>
        <taxon>Magnoliopsida</taxon>
        <taxon>eudicotyledons</taxon>
        <taxon>Gunneridae</taxon>
        <taxon>Pentapetalae</taxon>
        <taxon>rosids</taxon>
        <taxon>fabids</taxon>
        <taxon>Rosales</taxon>
        <taxon>Cannabaceae</taxon>
        <taxon>Parasponia</taxon>
    </lineage>
</organism>
<evidence type="ECO:0000313" key="5">
    <source>
        <dbReference type="EMBL" id="PON73571.1"/>
    </source>
</evidence>
<dbReference type="FunFam" id="1.25.40.10:FF:000366">
    <property type="entry name" value="Pentatricopeptide (PPR) repeat-containing protein"/>
    <property type="match status" value="1"/>
</dbReference>
<feature type="repeat" description="PPR" evidence="3">
    <location>
        <begin position="214"/>
        <end position="248"/>
    </location>
</feature>
<sequence>MDTVGVRPKNFKYLKFTNLCRLISSFHPFGGNAEEVALKSQAFHLLDQFEHNLLQHLNSTSASESQTRQVHASLLKTGLFNNARLTTKLLSLYANNLCFGDANLVLDSIPDPDLFCFSTLIHAFSKRNHPAQALSIFSRMLADGVVPDSFLFPSVVKSCAGLPCLEAGKQVHGLAFVFGFSLDLFVQSSLLHMYLKCDDIRDAHKLFDGLPQRDLVSWSALIAGYSNIGRADEAKELLSEMRKTGLAPNNVSWNGMISGFNRSGLYAKAMATYRKMHSQGFLPDASSVSSVLPAIADLEELNMGIQIHSYVVKQGFRSDKCVASALINMYGKCCCALEMSQVFDEMDQRDIGAFNAFVTGLSRNGLVDNALEVFRKCKGKGIELNIVSWTSMIASCSQNGKDIDALDLFREMQLEGLKPNSITIPCLLPACGNIAALMHGKAAHCFSLRTGIFNDVYVGSALVDMYANCGKLQLSRLCFDKMPTRNLVCWNAIMSGYAMHGKAKETIELFHIMQRNGQKPDFISFTCVLSACSQNGLTDKGWYYFNNMSKEHGIEARLEHYACMVTLLSRAGKLEDAYSMIKDMPIEPDACVWGALLSSCRVHNNVSLGEASAKKLFKLEPRNPGNYVILSNIYASKGRWDEVDRVRDMMNQKGLRKNPGCSWIEVKNKLHMLLAGDKSHPQREKIIEKLNKLSMEMKRAGYFPNMSFVLQDVEEQEKEHILCGHSEKLAVAFGLLNTPPGSSLRERVRQRVVKSVIANPSRSEAAAKDAVEAVWDIRYNDTKPFDRGSSTITIDDGKPNAATQFLVFGILFP</sequence>
<name>A0A2P5DJU8_PARAD</name>
<feature type="repeat" description="PPR" evidence="3">
    <location>
        <begin position="249"/>
        <end position="283"/>
    </location>
</feature>
<dbReference type="FunFam" id="1.25.40.10:FF:000144">
    <property type="entry name" value="Pentatricopeptide repeat-containing protein, mitochondrial"/>
    <property type="match status" value="1"/>
</dbReference>
<dbReference type="Proteomes" id="UP000237105">
    <property type="component" value="Unassembled WGS sequence"/>
</dbReference>
<dbReference type="GO" id="GO:0004222">
    <property type="term" value="F:metalloendopeptidase activity"/>
    <property type="evidence" value="ECO:0007669"/>
    <property type="project" value="InterPro"/>
</dbReference>
<dbReference type="GO" id="GO:0009451">
    <property type="term" value="P:RNA modification"/>
    <property type="evidence" value="ECO:0007669"/>
    <property type="project" value="InterPro"/>
</dbReference>
<evidence type="ECO:0000256" key="3">
    <source>
        <dbReference type="PROSITE-ProRule" id="PRU00708"/>
    </source>
</evidence>
<dbReference type="Pfam" id="PF14432">
    <property type="entry name" value="DYW_deaminase"/>
    <property type="match status" value="1"/>
</dbReference>
<dbReference type="PANTHER" id="PTHR47926">
    <property type="entry name" value="PENTATRICOPEPTIDE REPEAT-CONTAINING PROTEIN"/>
    <property type="match status" value="1"/>
</dbReference>
<dbReference type="STRING" id="3476.A0A2P5DJU8"/>
<dbReference type="Pfam" id="PF01535">
    <property type="entry name" value="PPR"/>
    <property type="match status" value="3"/>
</dbReference>
<feature type="repeat" description="PPR" evidence="3">
    <location>
        <begin position="623"/>
        <end position="657"/>
    </location>
</feature>
<evidence type="ECO:0000259" key="4">
    <source>
        <dbReference type="Pfam" id="PF14432"/>
    </source>
</evidence>
<keyword evidence="2" id="KW-0677">Repeat</keyword>
<dbReference type="Pfam" id="PF20431">
    <property type="entry name" value="E_motif"/>
    <property type="match status" value="1"/>
</dbReference>
<dbReference type="InterPro" id="IPR032867">
    <property type="entry name" value="DYW_dom"/>
</dbReference>
<evidence type="ECO:0000313" key="6">
    <source>
        <dbReference type="Proteomes" id="UP000237105"/>
    </source>
</evidence>
<dbReference type="PANTHER" id="PTHR47926:SF386">
    <property type="entry name" value="PENTATRICOPEPTIDE REPEAT-CONTAINING PROTEIN"/>
    <property type="match status" value="1"/>
</dbReference>
<keyword evidence="6" id="KW-1185">Reference proteome</keyword>
<feature type="repeat" description="PPR" evidence="3">
    <location>
        <begin position="385"/>
        <end position="419"/>
    </location>
</feature>
<comment type="caution">
    <text evidence="5">The sequence shown here is derived from an EMBL/GenBank/DDBJ whole genome shotgun (WGS) entry which is preliminary data.</text>
</comment>
<dbReference type="InterPro" id="IPR046960">
    <property type="entry name" value="PPR_At4g14850-like_plant"/>
</dbReference>
<evidence type="ECO:0000256" key="1">
    <source>
        <dbReference type="ARBA" id="ARBA00006643"/>
    </source>
</evidence>
<dbReference type="PROSITE" id="PS51375">
    <property type="entry name" value="PPR"/>
    <property type="match status" value="7"/>
</dbReference>
<protein>
    <submittedName>
        <fullName evidence="5">DYW domain containing protein</fullName>
    </submittedName>
</protein>
<dbReference type="FunFam" id="1.25.40.10:FF:000682">
    <property type="entry name" value="Pentatricopeptide repeat-containing protein At3g16610"/>
    <property type="match status" value="1"/>
</dbReference>
<dbReference type="InterPro" id="IPR046848">
    <property type="entry name" value="E_motif"/>
</dbReference>
<comment type="similarity">
    <text evidence="1">Belongs to the PPR family. PCMP-H subfamily.</text>
</comment>
<dbReference type="OrthoDB" id="428658at2759"/>
<accession>A0A2P5DJU8</accession>
<reference evidence="6" key="1">
    <citation type="submission" date="2016-06" db="EMBL/GenBank/DDBJ databases">
        <title>Parallel loss of symbiosis genes in relatives of nitrogen-fixing non-legume Parasponia.</title>
        <authorList>
            <person name="Van Velzen R."/>
            <person name="Holmer R."/>
            <person name="Bu F."/>
            <person name="Rutten L."/>
            <person name="Van Zeijl A."/>
            <person name="Liu W."/>
            <person name="Santuari L."/>
            <person name="Cao Q."/>
            <person name="Sharma T."/>
            <person name="Shen D."/>
            <person name="Roswanjaya Y."/>
            <person name="Wardhani T."/>
            <person name="Kalhor M.S."/>
            <person name="Jansen J."/>
            <person name="Van den Hoogen J."/>
            <person name="Gungor B."/>
            <person name="Hartog M."/>
            <person name="Hontelez J."/>
            <person name="Verver J."/>
            <person name="Yang W.-C."/>
            <person name="Schijlen E."/>
            <person name="Repin R."/>
            <person name="Schilthuizen M."/>
            <person name="Schranz E."/>
            <person name="Heidstra R."/>
            <person name="Miyata K."/>
            <person name="Fedorova E."/>
            <person name="Kohlen W."/>
            <person name="Bisseling T."/>
            <person name="Smit S."/>
            <person name="Geurts R."/>
        </authorList>
    </citation>
    <scope>NUCLEOTIDE SEQUENCE [LARGE SCALE GENOMIC DNA]</scope>
    <source>
        <strain evidence="6">cv. WU1-14</strain>
    </source>
</reference>
<dbReference type="Gene3D" id="1.25.40.10">
    <property type="entry name" value="Tetratricopeptide repeat domain"/>
    <property type="match status" value="5"/>
</dbReference>
<dbReference type="AlphaFoldDB" id="A0A2P5DJU8"/>
<feature type="domain" description="DYW" evidence="4">
    <location>
        <begin position="701"/>
        <end position="753"/>
    </location>
</feature>
<dbReference type="GO" id="GO:0003723">
    <property type="term" value="F:RNA binding"/>
    <property type="evidence" value="ECO:0007669"/>
    <property type="project" value="InterPro"/>
</dbReference>
<dbReference type="FunFam" id="1.25.40.10:FF:000598">
    <property type="entry name" value="pentatricopeptide repeat-containing protein At1g20230 isoform X2"/>
    <property type="match status" value="1"/>
</dbReference>